<evidence type="ECO:0000313" key="1">
    <source>
        <dbReference type="EMBL" id="KAI3815868.1"/>
    </source>
</evidence>
<reference evidence="1 2" key="2">
    <citation type="journal article" date="2022" name="Mol. Ecol. Resour.">
        <title>The genomes of chicory, endive, great burdock and yacon provide insights into Asteraceae paleo-polyploidization history and plant inulin production.</title>
        <authorList>
            <person name="Fan W."/>
            <person name="Wang S."/>
            <person name="Wang H."/>
            <person name="Wang A."/>
            <person name="Jiang F."/>
            <person name="Liu H."/>
            <person name="Zhao H."/>
            <person name="Xu D."/>
            <person name="Zhang Y."/>
        </authorList>
    </citation>
    <scope>NUCLEOTIDE SEQUENCE [LARGE SCALE GENOMIC DNA]</scope>
    <source>
        <strain evidence="2">cv. Yunnan</strain>
        <tissue evidence="1">Leaves</tissue>
    </source>
</reference>
<dbReference type="Proteomes" id="UP001056120">
    <property type="component" value="Linkage Group LG05"/>
</dbReference>
<dbReference type="EMBL" id="CM042022">
    <property type="protein sequence ID" value="KAI3815868.1"/>
    <property type="molecule type" value="Genomic_DNA"/>
</dbReference>
<organism evidence="1 2">
    <name type="scientific">Smallanthus sonchifolius</name>
    <dbReference type="NCBI Taxonomy" id="185202"/>
    <lineage>
        <taxon>Eukaryota</taxon>
        <taxon>Viridiplantae</taxon>
        <taxon>Streptophyta</taxon>
        <taxon>Embryophyta</taxon>
        <taxon>Tracheophyta</taxon>
        <taxon>Spermatophyta</taxon>
        <taxon>Magnoliopsida</taxon>
        <taxon>eudicotyledons</taxon>
        <taxon>Gunneridae</taxon>
        <taxon>Pentapetalae</taxon>
        <taxon>asterids</taxon>
        <taxon>campanulids</taxon>
        <taxon>Asterales</taxon>
        <taxon>Asteraceae</taxon>
        <taxon>Asteroideae</taxon>
        <taxon>Heliantheae alliance</taxon>
        <taxon>Millerieae</taxon>
        <taxon>Smallanthus</taxon>
    </lineage>
</organism>
<proteinExistence type="predicted"/>
<evidence type="ECO:0000313" key="2">
    <source>
        <dbReference type="Proteomes" id="UP001056120"/>
    </source>
</evidence>
<reference evidence="2" key="1">
    <citation type="journal article" date="2022" name="Mol. Ecol. Resour.">
        <title>The genomes of chicory, endive, great burdock and yacon provide insights into Asteraceae palaeo-polyploidization history and plant inulin production.</title>
        <authorList>
            <person name="Fan W."/>
            <person name="Wang S."/>
            <person name="Wang H."/>
            <person name="Wang A."/>
            <person name="Jiang F."/>
            <person name="Liu H."/>
            <person name="Zhao H."/>
            <person name="Xu D."/>
            <person name="Zhang Y."/>
        </authorList>
    </citation>
    <scope>NUCLEOTIDE SEQUENCE [LARGE SCALE GENOMIC DNA]</scope>
    <source>
        <strain evidence="2">cv. Yunnan</strain>
    </source>
</reference>
<name>A0ACB9J863_9ASTR</name>
<gene>
    <name evidence="1" type="ORF">L1987_15551</name>
</gene>
<accession>A0ACB9J863</accession>
<protein>
    <submittedName>
        <fullName evidence="1">Uncharacterized protein</fullName>
    </submittedName>
</protein>
<sequence>MEQRGYGQEYINRYMMTRKLLLNSSFLMVQMDMVYELLSTSTEYANIPILGCRLRTSVHFPVPSHSCTRLCTGPILDERCNLYFLIDYDQITVFSSLLDAFALVLNCGSVVTASAVDVIPIATLITVDLKKRRIVYFISAY</sequence>
<keyword evidence="2" id="KW-1185">Reference proteome</keyword>
<comment type="caution">
    <text evidence="1">The sequence shown here is derived from an EMBL/GenBank/DDBJ whole genome shotgun (WGS) entry which is preliminary data.</text>
</comment>